<dbReference type="SMART" id="SM00295">
    <property type="entry name" value="B41"/>
    <property type="match status" value="1"/>
</dbReference>
<feature type="region of interest" description="Disordered" evidence="12">
    <location>
        <begin position="707"/>
        <end position="763"/>
    </location>
</feature>
<feature type="compositionally biased region" description="Basic and acidic residues" evidence="12">
    <location>
        <begin position="160"/>
        <end position="198"/>
    </location>
</feature>
<dbReference type="Gene3D" id="2.30.29.30">
    <property type="entry name" value="Pleckstrin-homology domain (PH domain)/Phosphotyrosine-binding domain (PTB)"/>
    <property type="match status" value="1"/>
</dbReference>
<evidence type="ECO:0000256" key="12">
    <source>
        <dbReference type="SAM" id="MobiDB-lite"/>
    </source>
</evidence>
<evidence type="ECO:0000256" key="1">
    <source>
        <dbReference type="ARBA" id="ARBA00004245"/>
    </source>
</evidence>
<dbReference type="FunFam" id="3.10.20.90:FF:000002">
    <property type="entry name" value="Erythrocyte protein band 4.1-like 3"/>
    <property type="match status" value="1"/>
</dbReference>
<proteinExistence type="predicted"/>
<dbReference type="RefSeq" id="XP_019276153.1">
    <property type="nucleotide sequence ID" value="XM_019420608.2"/>
</dbReference>
<dbReference type="CDD" id="cd14473">
    <property type="entry name" value="FERM_B-lobe"/>
    <property type="match status" value="1"/>
</dbReference>
<feature type="compositionally biased region" description="Polar residues" evidence="12">
    <location>
        <begin position="707"/>
        <end position="722"/>
    </location>
</feature>
<dbReference type="InterPro" id="IPR011993">
    <property type="entry name" value="PH-like_dom_sf"/>
</dbReference>
<feature type="region of interest" description="Disordered" evidence="12">
    <location>
        <begin position="1"/>
        <end position="200"/>
    </location>
</feature>
<evidence type="ECO:0000259" key="13">
    <source>
        <dbReference type="PROSITE" id="PS50057"/>
    </source>
</evidence>
<comment type="function">
    <text evidence="10">Protein 4.1 is a major structural element of the erythrocyte membrane skeleton. It plays a key role in regulating membrane physical properties of mechanical stability and deformability by stabilizing spectrin-actin interaction. Recruits DLG1 to membranes. Required for dynein-dynactin complex and NUMA1 recruitment at the mitotic cell cortex during anaphase.</text>
</comment>
<dbReference type="PROSITE" id="PS50057">
    <property type="entry name" value="FERM_3"/>
    <property type="match status" value="1"/>
</dbReference>
<name>A0A9V1E8E0_PANPR</name>
<keyword evidence="4" id="KW-0597">Phosphoprotein</keyword>
<dbReference type="Pfam" id="PF04382">
    <property type="entry name" value="SAB"/>
    <property type="match status" value="1"/>
</dbReference>
<dbReference type="InterPro" id="IPR000798">
    <property type="entry name" value="Ez/rad/moesin-like"/>
</dbReference>
<dbReference type="SUPFAM" id="SSF50729">
    <property type="entry name" value="PH domain-like"/>
    <property type="match status" value="1"/>
</dbReference>
<dbReference type="SMART" id="SM01196">
    <property type="entry name" value="FERM_C"/>
    <property type="match status" value="1"/>
</dbReference>
<keyword evidence="6" id="KW-0206">Cytoskeleton</keyword>
<organism evidence="14 15">
    <name type="scientific">Panthera pardus</name>
    <name type="common">Leopard</name>
    <name type="synonym">Felis pardus</name>
    <dbReference type="NCBI Taxonomy" id="9691"/>
    <lineage>
        <taxon>Eukaryota</taxon>
        <taxon>Metazoa</taxon>
        <taxon>Chordata</taxon>
        <taxon>Craniata</taxon>
        <taxon>Vertebrata</taxon>
        <taxon>Euteleostomi</taxon>
        <taxon>Mammalia</taxon>
        <taxon>Eutheria</taxon>
        <taxon>Laurasiatheria</taxon>
        <taxon>Carnivora</taxon>
        <taxon>Feliformia</taxon>
        <taxon>Felidae</taxon>
        <taxon>Pantherinae</taxon>
        <taxon>Panthera</taxon>
    </lineage>
</organism>
<dbReference type="GO" id="GO:0005856">
    <property type="term" value="C:cytoskeleton"/>
    <property type="evidence" value="ECO:0007669"/>
    <property type="project" value="UniProtKB-SubCell"/>
</dbReference>
<evidence type="ECO:0000313" key="15">
    <source>
        <dbReference type="RefSeq" id="XP_019276153.1"/>
    </source>
</evidence>
<dbReference type="CTD" id="2037"/>
<reference evidence="15" key="1">
    <citation type="submission" date="2025-08" db="UniProtKB">
        <authorList>
            <consortium name="RefSeq"/>
        </authorList>
    </citation>
    <scope>IDENTIFICATION</scope>
    <source>
        <tissue evidence="15">Whole blood</tissue>
    </source>
</reference>
<dbReference type="Pfam" id="PF09379">
    <property type="entry name" value="FERM_N"/>
    <property type="match status" value="1"/>
</dbReference>
<protein>
    <recommendedName>
        <fullName evidence="7">Protein 4.1</fullName>
    </recommendedName>
    <alternativeName>
        <fullName evidence="11">4.1R</fullName>
    </alternativeName>
    <alternativeName>
        <fullName evidence="8">Band 4.1</fullName>
    </alternativeName>
    <alternativeName>
        <fullName evidence="9">Erythrocyte membrane protein band 4.1</fullName>
    </alternativeName>
</protein>
<evidence type="ECO:0000256" key="9">
    <source>
        <dbReference type="ARBA" id="ARBA00032586"/>
    </source>
</evidence>
<dbReference type="GO" id="GO:0031032">
    <property type="term" value="P:actomyosin structure organization"/>
    <property type="evidence" value="ECO:0007669"/>
    <property type="project" value="TreeGrafter"/>
</dbReference>
<dbReference type="GO" id="GO:0030866">
    <property type="term" value="P:cortical actin cytoskeleton organization"/>
    <property type="evidence" value="ECO:0007669"/>
    <property type="project" value="InterPro"/>
</dbReference>
<dbReference type="PROSITE" id="PS00660">
    <property type="entry name" value="FERM_1"/>
    <property type="match status" value="1"/>
</dbReference>
<evidence type="ECO:0000313" key="14">
    <source>
        <dbReference type="Proteomes" id="UP001165780"/>
    </source>
</evidence>
<dbReference type="Gene3D" id="1.20.80.10">
    <property type="match status" value="1"/>
</dbReference>
<evidence type="ECO:0000256" key="3">
    <source>
        <dbReference type="ARBA" id="ARBA00022490"/>
    </source>
</evidence>
<dbReference type="Pfam" id="PF09380">
    <property type="entry name" value="FERM_C"/>
    <property type="match status" value="1"/>
</dbReference>
<dbReference type="Gene3D" id="3.10.20.90">
    <property type="entry name" value="Phosphatidylinositol 3-kinase Catalytic Subunit, Chain A, domain 1"/>
    <property type="match status" value="1"/>
</dbReference>
<dbReference type="GeneID" id="109249933"/>
<keyword evidence="3" id="KW-0963">Cytoplasm</keyword>
<gene>
    <name evidence="15" type="primary">EPB41L2</name>
</gene>
<dbReference type="CDD" id="cd13184">
    <property type="entry name" value="FERM_C_4_1_family"/>
    <property type="match status" value="1"/>
</dbReference>
<dbReference type="PROSITE" id="PS00661">
    <property type="entry name" value="FERM_2"/>
    <property type="match status" value="1"/>
</dbReference>
<sequence length="794" mass="89132">MTTEVGSTSEVKKEPEQLGADTDTTKEKTKEVAENQQNQSSDPEEEKGSQSSPTAESQSSPHRQKREKDPSESRGISRFIPPWLKKQKSYTLVVAKDGGDKKEPTQAVAEEILDKESLPEGERQAKGDAEETAQRKQQEIKVDVKEEKPVSGPAAQPADEVSKEREEKAKEIQEDKSEEAKRETKEVQTNELKSEKASQKATKKAKTVQCKVTLLDGTEYSCDLEKCAKGQVLFDKVCEHLNLLEKDYFGLLFQESPEQKNWLDPAKEIKRQLRNPPWLFTFNVKFYPPDPSQLTEDITRYFLCLQLRQDIASGRLPCSFVTHALLGSYTLQAELGDYDPEEHGSSDLSDFQFAPTQTKELEEKVAELHKTHRGLSPAQADSQFLENAKRLSMYGVDLHHAKDSEGVDIKLGVCANGLLIYKDRLRINRFAWPKILKISYKRSNFYIKVRPAELEQFESTIGFKLPNHRAAKRLWKVCVEHHTFYRLVSPEQPPKAKFLTLGSKFRYSGRTQAQTRQASTLIDRPAPHFERTSSKRVSRSLDGAPVGVVDESLMKDFPGPAGEVSAYGPGAVSTAMVQDGDGRRDLRSPTKVPHVQFVEGKKNSLRVEGDNIYVRHSNLMLEDLDKAQEDILRHQASISELKRNFMESTPEPRPNEWEKRRITPLSLQTQGSLEEEIMSILFSEKGFSGSMKATFTSATTWTAEGTVVSSNAPSEKLSSSPFSRLPEKRAPESEGPCTGASDAAKSSHETLNVVEEKQQAEVGKDERVITEEMNAAAARARRRKTWASTGPTTV</sequence>
<dbReference type="Pfam" id="PF08736">
    <property type="entry name" value="FA"/>
    <property type="match status" value="1"/>
</dbReference>
<dbReference type="SUPFAM" id="SSF54236">
    <property type="entry name" value="Ubiquitin-like"/>
    <property type="match status" value="1"/>
</dbReference>
<evidence type="ECO:0000256" key="6">
    <source>
        <dbReference type="ARBA" id="ARBA00023212"/>
    </source>
</evidence>
<comment type="subcellular location">
    <subcellularLocation>
        <location evidence="2">Cytoplasm</location>
        <location evidence="2">Cell cortex</location>
    </subcellularLocation>
    <subcellularLocation>
        <location evidence="1">Cytoplasm</location>
        <location evidence="1">Cytoskeleton</location>
    </subcellularLocation>
</comment>
<accession>A0A9V1E8E0</accession>
<dbReference type="PRINTS" id="PR00935">
    <property type="entry name" value="BAND41"/>
</dbReference>
<keyword evidence="5" id="KW-0009">Actin-binding</keyword>
<dbReference type="GO" id="GO:0005938">
    <property type="term" value="C:cell cortex"/>
    <property type="evidence" value="ECO:0007669"/>
    <property type="project" value="UniProtKB-SubCell"/>
</dbReference>
<dbReference type="Proteomes" id="UP001165780">
    <property type="component" value="Unplaced"/>
</dbReference>
<feature type="compositionally biased region" description="Basic and acidic residues" evidence="12">
    <location>
        <begin position="23"/>
        <end position="33"/>
    </location>
</feature>
<keyword evidence="14" id="KW-1185">Reference proteome</keyword>
<evidence type="ECO:0000256" key="10">
    <source>
        <dbReference type="ARBA" id="ARBA00054563"/>
    </source>
</evidence>
<dbReference type="InterPro" id="IPR007477">
    <property type="entry name" value="SAB_dom"/>
</dbReference>
<dbReference type="GO" id="GO:0003779">
    <property type="term" value="F:actin binding"/>
    <property type="evidence" value="ECO:0007669"/>
    <property type="project" value="UniProtKB-KW"/>
</dbReference>
<dbReference type="GO" id="GO:0005886">
    <property type="term" value="C:plasma membrane"/>
    <property type="evidence" value="ECO:0007669"/>
    <property type="project" value="TreeGrafter"/>
</dbReference>
<dbReference type="AlphaFoldDB" id="A0A9V1E8E0"/>
<dbReference type="InterPro" id="IPR018979">
    <property type="entry name" value="FERM_N"/>
</dbReference>
<feature type="compositionally biased region" description="Basic and acidic residues" evidence="12">
    <location>
        <begin position="754"/>
        <end position="763"/>
    </location>
</feature>
<dbReference type="InterPro" id="IPR019748">
    <property type="entry name" value="FERM_central"/>
</dbReference>
<dbReference type="FunFam" id="1.20.80.10:FF:000001">
    <property type="entry name" value="Erythrocyte membrane protein band 4.1"/>
    <property type="match status" value="1"/>
</dbReference>
<evidence type="ECO:0000256" key="8">
    <source>
        <dbReference type="ARBA" id="ARBA00030419"/>
    </source>
</evidence>
<dbReference type="FunFam" id="2.30.29.30:FF:000001">
    <property type="entry name" value="Erythrocyte membrane protein band 4.1"/>
    <property type="match status" value="1"/>
</dbReference>
<dbReference type="SMART" id="SM01195">
    <property type="entry name" value="FA"/>
    <property type="match status" value="1"/>
</dbReference>
<dbReference type="SUPFAM" id="SSF47031">
    <property type="entry name" value="Second domain of FERM"/>
    <property type="match status" value="1"/>
</dbReference>
<dbReference type="PRINTS" id="PR00661">
    <property type="entry name" value="ERMFAMILY"/>
</dbReference>
<dbReference type="PANTHER" id="PTHR23280:SF17">
    <property type="entry name" value="BAND 4.1-LIKE PROTEIN 2"/>
    <property type="match status" value="1"/>
</dbReference>
<dbReference type="InterPro" id="IPR014352">
    <property type="entry name" value="FERM/acyl-CoA-bd_prot_sf"/>
</dbReference>
<dbReference type="PIRSF" id="PIRSF002304">
    <property type="entry name" value="Membrane_skeletal_4_1"/>
    <property type="match status" value="1"/>
</dbReference>
<feature type="compositionally biased region" description="Basic and acidic residues" evidence="12">
    <location>
        <begin position="112"/>
        <end position="149"/>
    </location>
</feature>
<evidence type="ECO:0000256" key="7">
    <source>
        <dbReference type="ARBA" id="ARBA00023658"/>
    </source>
</evidence>
<evidence type="ECO:0000256" key="11">
    <source>
        <dbReference type="ARBA" id="ARBA00078357"/>
    </source>
</evidence>
<dbReference type="InterPro" id="IPR019747">
    <property type="entry name" value="FERM_CS"/>
</dbReference>
<dbReference type="InterPro" id="IPR029071">
    <property type="entry name" value="Ubiquitin-like_domsf"/>
</dbReference>
<dbReference type="PANTHER" id="PTHR23280">
    <property type="entry name" value="4.1 G PROTEIN"/>
    <property type="match status" value="1"/>
</dbReference>
<evidence type="ECO:0000256" key="2">
    <source>
        <dbReference type="ARBA" id="ARBA00004544"/>
    </source>
</evidence>
<dbReference type="InterPro" id="IPR019749">
    <property type="entry name" value="Band_41_domain"/>
</dbReference>
<feature type="compositionally biased region" description="Low complexity" evidence="12">
    <location>
        <begin position="49"/>
        <end position="61"/>
    </location>
</feature>
<dbReference type="InterPro" id="IPR018980">
    <property type="entry name" value="FERM_PH-like_C"/>
</dbReference>
<dbReference type="InterPro" id="IPR014847">
    <property type="entry name" value="FA"/>
</dbReference>
<dbReference type="InterPro" id="IPR000299">
    <property type="entry name" value="FERM_domain"/>
</dbReference>
<evidence type="ECO:0000256" key="5">
    <source>
        <dbReference type="ARBA" id="ARBA00023203"/>
    </source>
</evidence>
<dbReference type="InterPro" id="IPR035963">
    <property type="entry name" value="FERM_2"/>
</dbReference>
<feature type="domain" description="FERM" evidence="13">
    <location>
        <begin position="208"/>
        <end position="489"/>
    </location>
</feature>
<evidence type="ECO:0000256" key="4">
    <source>
        <dbReference type="ARBA" id="ARBA00022553"/>
    </source>
</evidence>
<dbReference type="Pfam" id="PF00373">
    <property type="entry name" value="FERM_M"/>
    <property type="match status" value="1"/>
</dbReference>